<sequence>MKCRIFRRSRVLAAGIALSCMSAVSAPAWAGSGAADEREAAFLAENDEAMTAMMTGMEAKPSGDVDRDFVAMMVPHHQGAIDMAQAELRYGRNETLRRIAQEIIVEQQQEISAMHFALGQPLPPARPAPDQFN</sequence>
<feature type="signal peptide" evidence="1">
    <location>
        <begin position="1"/>
        <end position="30"/>
    </location>
</feature>
<dbReference type="Pfam" id="PF03713">
    <property type="entry name" value="DUF305"/>
    <property type="match status" value="1"/>
</dbReference>
<accession>A0A2N7VVF1</accession>
<dbReference type="Gene3D" id="1.20.1260.10">
    <property type="match status" value="1"/>
</dbReference>
<protein>
    <submittedName>
        <fullName evidence="3">DUF305 domain-containing protein</fullName>
    </submittedName>
</protein>
<dbReference type="InterPro" id="IPR012347">
    <property type="entry name" value="Ferritin-like"/>
</dbReference>
<dbReference type="PANTHER" id="PTHR36933">
    <property type="entry name" value="SLL0788 PROTEIN"/>
    <property type="match status" value="1"/>
</dbReference>
<name>A0A2N7VVF1_9BURK</name>
<proteinExistence type="predicted"/>
<dbReference type="Proteomes" id="UP000235616">
    <property type="component" value="Unassembled WGS sequence"/>
</dbReference>
<gene>
    <name evidence="3" type="ORF">C0Z18_08020</name>
</gene>
<comment type="caution">
    <text evidence="3">The sequence shown here is derived from an EMBL/GenBank/DDBJ whole genome shotgun (WGS) entry which is preliminary data.</text>
</comment>
<evidence type="ECO:0000313" key="4">
    <source>
        <dbReference type="Proteomes" id="UP000235616"/>
    </source>
</evidence>
<keyword evidence="4" id="KW-1185">Reference proteome</keyword>
<reference evidence="3 4" key="1">
    <citation type="submission" date="2018-01" db="EMBL/GenBank/DDBJ databases">
        <title>Whole genome analyses suggest that Burkholderia sensu lato contains two further novel genera in the rhizoxinica-symbiotica group Mycetohabitans gen. nov., and Trinickia gen. nov.: implications for the evolution of diazotrophy and nodulation in the Burkholderiaceae.</title>
        <authorList>
            <person name="Estrada-de los Santos P."/>
            <person name="Palmer M."/>
            <person name="Chavez-Ramirez B."/>
            <person name="Beukes C."/>
            <person name="Steenkamp E.T."/>
            <person name="Hirsch A.M."/>
            <person name="Manyaka P."/>
            <person name="Maluk M."/>
            <person name="Lafos M."/>
            <person name="Crook M."/>
            <person name="Gross E."/>
            <person name="Simon M.F."/>
            <person name="Bueno dos Reis Junior F."/>
            <person name="Poole P.S."/>
            <person name="Venter S.N."/>
            <person name="James E.K."/>
        </authorList>
    </citation>
    <scope>NUCLEOTIDE SEQUENCE [LARGE SCALE GENOMIC DNA]</scope>
    <source>
        <strain evidence="3 4">GIMN1.004</strain>
    </source>
</reference>
<dbReference type="AlphaFoldDB" id="A0A2N7VVF1"/>
<feature type="domain" description="DUF305" evidence="2">
    <location>
        <begin position="47"/>
        <end position="115"/>
    </location>
</feature>
<keyword evidence="1" id="KW-0732">Signal</keyword>
<dbReference type="InterPro" id="IPR005183">
    <property type="entry name" value="DUF305_CopM-like"/>
</dbReference>
<evidence type="ECO:0000313" key="3">
    <source>
        <dbReference type="EMBL" id="PMS21131.1"/>
    </source>
</evidence>
<feature type="chain" id="PRO_5014601270" evidence="1">
    <location>
        <begin position="31"/>
        <end position="133"/>
    </location>
</feature>
<dbReference type="PANTHER" id="PTHR36933:SF1">
    <property type="entry name" value="SLL0788 PROTEIN"/>
    <property type="match status" value="1"/>
</dbReference>
<dbReference type="OrthoDB" id="8603558at2"/>
<evidence type="ECO:0000256" key="1">
    <source>
        <dbReference type="SAM" id="SignalP"/>
    </source>
</evidence>
<dbReference type="EMBL" id="PNYA01000006">
    <property type="protein sequence ID" value="PMS21131.1"/>
    <property type="molecule type" value="Genomic_DNA"/>
</dbReference>
<evidence type="ECO:0000259" key="2">
    <source>
        <dbReference type="Pfam" id="PF03713"/>
    </source>
</evidence>
<organism evidence="3 4">
    <name type="scientific">Trinickia dabaoshanensis</name>
    <dbReference type="NCBI Taxonomy" id="564714"/>
    <lineage>
        <taxon>Bacteria</taxon>
        <taxon>Pseudomonadati</taxon>
        <taxon>Pseudomonadota</taxon>
        <taxon>Betaproteobacteria</taxon>
        <taxon>Burkholderiales</taxon>
        <taxon>Burkholderiaceae</taxon>
        <taxon>Trinickia</taxon>
    </lineage>
</organism>